<comment type="caution">
    <text evidence="1">The sequence shown here is derived from an EMBL/GenBank/DDBJ whole genome shotgun (WGS) entry which is preliminary data.</text>
</comment>
<dbReference type="EMBL" id="JAQIZT010000011">
    <property type="protein sequence ID" value="KAJ6979116.1"/>
    <property type="molecule type" value="Genomic_DNA"/>
</dbReference>
<dbReference type="Proteomes" id="UP001164929">
    <property type="component" value="Chromosome 11"/>
</dbReference>
<dbReference type="AlphaFoldDB" id="A0AAD6Q4W9"/>
<accession>A0AAD6Q4W9</accession>
<gene>
    <name evidence="1" type="ORF">NC653_027315</name>
</gene>
<name>A0AAD6Q4W9_9ROSI</name>
<evidence type="ECO:0000313" key="2">
    <source>
        <dbReference type="Proteomes" id="UP001164929"/>
    </source>
</evidence>
<organism evidence="1 2">
    <name type="scientific">Populus alba x Populus x berolinensis</name>
    <dbReference type="NCBI Taxonomy" id="444605"/>
    <lineage>
        <taxon>Eukaryota</taxon>
        <taxon>Viridiplantae</taxon>
        <taxon>Streptophyta</taxon>
        <taxon>Embryophyta</taxon>
        <taxon>Tracheophyta</taxon>
        <taxon>Spermatophyta</taxon>
        <taxon>Magnoliopsida</taxon>
        <taxon>eudicotyledons</taxon>
        <taxon>Gunneridae</taxon>
        <taxon>Pentapetalae</taxon>
        <taxon>rosids</taxon>
        <taxon>fabids</taxon>
        <taxon>Malpighiales</taxon>
        <taxon>Salicaceae</taxon>
        <taxon>Saliceae</taxon>
        <taxon>Populus</taxon>
    </lineage>
</organism>
<sequence>MANTHRNQPRTTILPLCEERCSKIEEGVKMGSQMKEGD</sequence>
<evidence type="ECO:0000313" key="1">
    <source>
        <dbReference type="EMBL" id="KAJ6979116.1"/>
    </source>
</evidence>
<keyword evidence="2" id="KW-1185">Reference proteome</keyword>
<reference evidence="1" key="1">
    <citation type="journal article" date="2023" name="Mol. Ecol. Resour.">
        <title>Chromosome-level genome assembly of a triploid poplar Populus alba 'Berolinensis'.</title>
        <authorList>
            <person name="Chen S."/>
            <person name="Yu Y."/>
            <person name="Wang X."/>
            <person name="Wang S."/>
            <person name="Zhang T."/>
            <person name="Zhou Y."/>
            <person name="He R."/>
            <person name="Meng N."/>
            <person name="Wang Y."/>
            <person name="Liu W."/>
            <person name="Liu Z."/>
            <person name="Liu J."/>
            <person name="Guo Q."/>
            <person name="Huang H."/>
            <person name="Sederoff R.R."/>
            <person name="Wang G."/>
            <person name="Qu G."/>
            <person name="Chen S."/>
        </authorList>
    </citation>
    <scope>NUCLEOTIDE SEQUENCE</scope>
    <source>
        <strain evidence="1">SC-2020</strain>
    </source>
</reference>
<protein>
    <submittedName>
        <fullName evidence="1">Uncharacterized protein</fullName>
    </submittedName>
</protein>
<proteinExistence type="predicted"/>